<evidence type="ECO:0000256" key="6">
    <source>
        <dbReference type="RuleBase" id="RU003567"/>
    </source>
</evidence>
<accession>A0ABZ2ZGH8</accession>
<protein>
    <recommendedName>
        <fullName evidence="6">ATP-dependent Clp protease proteolytic subunit</fullName>
    </recommendedName>
</protein>
<organism evidence="8 9">
    <name type="scientific">Cytobacillus pseudoceanisediminis</name>
    <dbReference type="NCBI Taxonomy" id="3051614"/>
    <lineage>
        <taxon>Bacteria</taxon>
        <taxon>Bacillati</taxon>
        <taxon>Bacillota</taxon>
        <taxon>Bacilli</taxon>
        <taxon>Bacillales</taxon>
        <taxon>Bacillaceae</taxon>
        <taxon>Cytobacillus</taxon>
    </lineage>
</organism>
<dbReference type="InterPro" id="IPR001907">
    <property type="entry name" value="ClpP"/>
</dbReference>
<dbReference type="SUPFAM" id="SSF52096">
    <property type="entry name" value="ClpP/crotonase"/>
    <property type="match status" value="1"/>
</dbReference>
<name>A0ABZ2ZGH8_9BACI</name>
<dbReference type="PANTHER" id="PTHR10381">
    <property type="entry name" value="ATP-DEPENDENT CLP PROTEASE PROTEOLYTIC SUBUNIT"/>
    <property type="match status" value="1"/>
</dbReference>
<keyword evidence="7" id="KW-0175">Coiled coil</keyword>
<evidence type="ECO:0000256" key="3">
    <source>
        <dbReference type="ARBA" id="ARBA00022670"/>
    </source>
</evidence>
<evidence type="ECO:0000256" key="2">
    <source>
        <dbReference type="ARBA" id="ARBA00022490"/>
    </source>
</evidence>
<dbReference type="InterPro" id="IPR023562">
    <property type="entry name" value="ClpP/TepA"/>
</dbReference>
<proteinExistence type="inferred from homology"/>
<dbReference type="CDD" id="cd07016">
    <property type="entry name" value="S14_ClpP_1"/>
    <property type="match status" value="1"/>
</dbReference>
<comment type="similarity">
    <text evidence="1 6">Belongs to the peptidase S14 family.</text>
</comment>
<dbReference type="GO" id="GO:0008233">
    <property type="term" value="F:peptidase activity"/>
    <property type="evidence" value="ECO:0007669"/>
    <property type="project" value="UniProtKB-KW"/>
</dbReference>
<evidence type="ECO:0000256" key="1">
    <source>
        <dbReference type="ARBA" id="ARBA00007039"/>
    </source>
</evidence>
<dbReference type="InterPro" id="IPR029045">
    <property type="entry name" value="ClpP/crotonase-like_dom_sf"/>
</dbReference>
<gene>
    <name evidence="8" type="ORF">AADC60_24535</name>
</gene>
<dbReference type="PANTHER" id="PTHR10381:SF70">
    <property type="entry name" value="ATP-DEPENDENT CLP PROTEASE PROTEOLYTIC SUBUNIT"/>
    <property type="match status" value="1"/>
</dbReference>
<dbReference type="NCBIfam" id="NF045542">
    <property type="entry name" value="Clp_rel_HeadMat"/>
    <property type="match status" value="1"/>
</dbReference>
<sequence length="253" mass="28069">MKQMKRKFGFKNQKYNEQLASIPHNFAVTHDEENGVSELTIYGDIGESWWWESTSASDVDSALKEAGSNDLIINLNSPGGSAFDGIAIYNRLKAHKGKVTINVDGWACSAASIIAMAADELIMGAGAMMMIHEASTIVWGSKTLMRKEAEMLEKLEDGIIDIYMTRANVEREEIRSMVNEETWFSANEAVEIGFATITATTVKENEDDQLTQMKVQMQALQDELNKIKNQQKEPGQKPAAVAKGNLSKLFLNL</sequence>
<keyword evidence="2" id="KW-0963">Cytoplasm</keyword>
<feature type="coiled-coil region" evidence="7">
    <location>
        <begin position="203"/>
        <end position="233"/>
    </location>
</feature>
<keyword evidence="4 8" id="KW-0378">Hydrolase</keyword>
<dbReference type="Proteomes" id="UP001472074">
    <property type="component" value="Chromosome"/>
</dbReference>
<evidence type="ECO:0000313" key="9">
    <source>
        <dbReference type="Proteomes" id="UP001472074"/>
    </source>
</evidence>
<dbReference type="GO" id="GO:0006508">
    <property type="term" value="P:proteolysis"/>
    <property type="evidence" value="ECO:0007669"/>
    <property type="project" value="UniProtKB-KW"/>
</dbReference>
<evidence type="ECO:0000313" key="8">
    <source>
        <dbReference type="EMBL" id="WZP07183.1"/>
    </source>
</evidence>
<dbReference type="EMBL" id="CP151651">
    <property type="protein sequence ID" value="WZP07183.1"/>
    <property type="molecule type" value="Genomic_DNA"/>
</dbReference>
<dbReference type="Pfam" id="PF00574">
    <property type="entry name" value="CLP_protease"/>
    <property type="match status" value="1"/>
</dbReference>
<keyword evidence="5" id="KW-0720">Serine protease</keyword>
<dbReference type="Gene3D" id="3.90.226.10">
    <property type="entry name" value="2-enoyl-CoA Hydratase, Chain A, domain 1"/>
    <property type="match status" value="1"/>
</dbReference>
<reference evidence="8 9" key="1">
    <citation type="submission" date="2024-04" db="EMBL/GenBank/DDBJ databases">
        <title>Screening of coral probiotics and analysis of their probiotic properties.</title>
        <authorList>
            <person name="Wang S."/>
        </authorList>
    </citation>
    <scope>NUCLEOTIDE SEQUENCE [LARGE SCALE GENOMIC DNA]</scope>
    <source>
        <strain evidence="8 9">GXU-Z9</strain>
    </source>
</reference>
<dbReference type="PRINTS" id="PR00127">
    <property type="entry name" value="CLPPROTEASEP"/>
</dbReference>
<keyword evidence="9" id="KW-1185">Reference proteome</keyword>
<dbReference type="RefSeq" id="WP_342025732.1">
    <property type="nucleotide sequence ID" value="NZ_CP151651.1"/>
</dbReference>
<evidence type="ECO:0000256" key="4">
    <source>
        <dbReference type="ARBA" id="ARBA00022801"/>
    </source>
</evidence>
<evidence type="ECO:0000256" key="5">
    <source>
        <dbReference type="ARBA" id="ARBA00022825"/>
    </source>
</evidence>
<keyword evidence="3 8" id="KW-0645">Protease</keyword>
<evidence type="ECO:0000256" key="7">
    <source>
        <dbReference type="SAM" id="Coils"/>
    </source>
</evidence>